<dbReference type="SUPFAM" id="SSF55811">
    <property type="entry name" value="Nudix"/>
    <property type="match status" value="1"/>
</dbReference>
<feature type="domain" description="Nudix hydrolase" evidence="3">
    <location>
        <begin position="2"/>
        <end position="133"/>
    </location>
</feature>
<comment type="cofactor">
    <cofactor evidence="1">
        <name>Mg(2+)</name>
        <dbReference type="ChEBI" id="CHEBI:18420"/>
    </cofactor>
</comment>
<dbReference type="InterPro" id="IPR000086">
    <property type="entry name" value="NUDIX_hydrolase_dom"/>
</dbReference>
<gene>
    <name evidence="4" type="ORF">SDC9_171412</name>
</gene>
<dbReference type="Pfam" id="PF00293">
    <property type="entry name" value="NUDIX"/>
    <property type="match status" value="1"/>
</dbReference>
<dbReference type="PROSITE" id="PS51462">
    <property type="entry name" value="NUDIX"/>
    <property type="match status" value="1"/>
</dbReference>
<dbReference type="InterPro" id="IPR020084">
    <property type="entry name" value="NUDIX_hydrolase_CS"/>
</dbReference>
<dbReference type="Gene3D" id="3.90.79.10">
    <property type="entry name" value="Nucleoside Triphosphate Pyrophosphohydrolase"/>
    <property type="match status" value="1"/>
</dbReference>
<protein>
    <recommendedName>
        <fullName evidence="3">Nudix hydrolase domain-containing protein</fullName>
    </recommendedName>
</protein>
<comment type="caution">
    <text evidence="4">The sequence shown here is derived from an EMBL/GenBank/DDBJ whole genome shotgun (WGS) entry which is preliminary data.</text>
</comment>
<proteinExistence type="predicted"/>
<dbReference type="EMBL" id="VSSQ01072707">
    <property type="protein sequence ID" value="MPN24019.1"/>
    <property type="molecule type" value="Genomic_DNA"/>
</dbReference>
<accession>A0A645GE21</accession>
<dbReference type="PANTHER" id="PTHR43046">
    <property type="entry name" value="GDP-MANNOSE MANNOSYL HYDROLASE"/>
    <property type="match status" value="1"/>
</dbReference>
<dbReference type="GO" id="GO:0016787">
    <property type="term" value="F:hydrolase activity"/>
    <property type="evidence" value="ECO:0007669"/>
    <property type="project" value="UniProtKB-KW"/>
</dbReference>
<dbReference type="InterPro" id="IPR015797">
    <property type="entry name" value="NUDIX_hydrolase-like_dom_sf"/>
</dbReference>
<evidence type="ECO:0000256" key="1">
    <source>
        <dbReference type="ARBA" id="ARBA00001946"/>
    </source>
</evidence>
<evidence type="ECO:0000313" key="4">
    <source>
        <dbReference type="EMBL" id="MPN24019.1"/>
    </source>
</evidence>
<sequence length="157" mass="17925">MSIRNTAKAILFHNGKILVNKCVNDSGKIYYDLPGGGQNQFETIKEALAREVLEETGYTISVGRFVALAEEICDNDALRKAYFDYTHRIFHIFLAYLENEKKTEVSELDWQQVDSLWVPIESVDTLNFRPANLTGRITSLIDGHHAQYLECAHFVNL</sequence>
<keyword evidence="2" id="KW-0378">Hydrolase</keyword>
<dbReference type="AlphaFoldDB" id="A0A645GE21"/>
<dbReference type="PROSITE" id="PS00893">
    <property type="entry name" value="NUDIX_BOX"/>
    <property type="match status" value="1"/>
</dbReference>
<name>A0A645GE21_9ZZZZ</name>
<dbReference type="PANTHER" id="PTHR43046:SF14">
    <property type="entry name" value="MUTT_NUDIX FAMILY PROTEIN"/>
    <property type="match status" value="1"/>
</dbReference>
<reference evidence="4" key="1">
    <citation type="submission" date="2019-08" db="EMBL/GenBank/DDBJ databases">
        <authorList>
            <person name="Kucharzyk K."/>
            <person name="Murdoch R.W."/>
            <person name="Higgins S."/>
            <person name="Loffler F."/>
        </authorList>
    </citation>
    <scope>NUCLEOTIDE SEQUENCE</scope>
</reference>
<organism evidence="4">
    <name type="scientific">bioreactor metagenome</name>
    <dbReference type="NCBI Taxonomy" id="1076179"/>
    <lineage>
        <taxon>unclassified sequences</taxon>
        <taxon>metagenomes</taxon>
        <taxon>ecological metagenomes</taxon>
    </lineage>
</organism>
<evidence type="ECO:0000256" key="2">
    <source>
        <dbReference type="ARBA" id="ARBA00022801"/>
    </source>
</evidence>
<evidence type="ECO:0000259" key="3">
    <source>
        <dbReference type="PROSITE" id="PS51462"/>
    </source>
</evidence>